<evidence type="ECO:0000256" key="1">
    <source>
        <dbReference type="ARBA" id="ARBA00004370"/>
    </source>
</evidence>
<name>A0A7W8NFF1_9DEIO</name>
<keyword evidence="4 5" id="KW-0472">Membrane</keyword>
<dbReference type="Proteomes" id="UP000552709">
    <property type="component" value="Unassembled WGS sequence"/>
</dbReference>
<feature type="domain" description="TMEM205-like" evidence="6">
    <location>
        <begin position="11"/>
        <end position="95"/>
    </location>
</feature>
<evidence type="ECO:0000259" key="6">
    <source>
        <dbReference type="Pfam" id="PF13664"/>
    </source>
</evidence>
<dbReference type="InterPro" id="IPR025423">
    <property type="entry name" value="TMEM205-like"/>
</dbReference>
<organism evidence="7 8">
    <name type="scientific">Deinococcus humi</name>
    <dbReference type="NCBI Taxonomy" id="662880"/>
    <lineage>
        <taxon>Bacteria</taxon>
        <taxon>Thermotogati</taxon>
        <taxon>Deinococcota</taxon>
        <taxon>Deinococci</taxon>
        <taxon>Deinococcales</taxon>
        <taxon>Deinococcaceae</taxon>
        <taxon>Deinococcus</taxon>
    </lineage>
</organism>
<evidence type="ECO:0000256" key="4">
    <source>
        <dbReference type="ARBA" id="ARBA00023136"/>
    </source>
</evidence>
<feature type="transmembrane region" description="Helical" evidence="5">
    <location>
        <begin position="109"/>
        <end position="127"/>
    </location>
</feature>
<protein>
    <recommendedName>
        <fullName evidence="6">TMEM205-like domain-containing protein</fullName>
    </recommendedName>
</protein>
<comment type="subcellular location">
    <subcellularLocation>
        <location evidence="1">Membrane</location>
    </subcellularLocation>
</comment>
<evidence type="ECO:0000313" key="7">
    <source>
        <dbReference type="EMBL" id="MBB5363630.1"/>
    </source>
</evidence>
<dbReference type="AlphaFoldDB" id="A0A7W8NFF1"/>
<keyword evidence="2 5" id="KW-0812">Transmembrane</keyword>
<dbReference type="RefSeq" id="WP_184132890.1">
    <property type="nucleotide sequence ID" value="NZ_JACHFL010000006.1"/>
</dbReference>
<sequence>MSPLPHLNATLAGVWFGMYLFTTFVVSPAFHTLFPDAGTRRAHRLVLGRQYARVNGLVTLALLVTLTALSVAQAPSAALLAQWLMLVLLCALIALHVRFATRQSFPPRWITHATLLAGLGLCAAAVGG</sequence>
<dbReference type="Pfam" id="PF13664">
    <property type="entry name" value="DUF4149"/>
    <property type="match status" value="1"/>
</dbReference>
<proteinExistence type="predicted"/>
<feature type="transmembrane region" description="Helical" evidence="5">
    <location>
        <begin position="54"/>
        <end position="74"/>
    </location>
</feature>
<gene>
    <name evidence="7" type="ORF">HNQ08_002736</name>
</gene>
<dbReference type="EMBL" id="JACHFL010000006">
    <property type="protein sequence ID" value="MBB5363630.1"/>
    <property type="molecule type" value="Genomic_DNA"/>
</dbReference>
<feature type="transmembrane region" description="Helical" evidence="5">
    <location>
        <begin position="80"/>
        <end position="97"/>
    </location>
</feature>
<feature type="transmembrane region" description="Helical" evidence="5">
    <location>
        <begin position="12"/>
        <end position="34"/>
    </location>
</feature>
<comment type="caution">
    <text evidence="7">The sequence shown here is derived from an EMBL/GenBank/DDBJ whole genome shotgun (WGS) entry which is preliminary data.</text>
</comment>
<evidence type="ECO:0000256" key="2">
    <source>
        <dbReference type="ARBA" id="ARBA00022692"/>
    </source>
</evidence>
<evidence type="ECO:0000256" key="3">
    <source>
        <dbReference type="ARBA" id="ARBA00022989"/>
    </source>
</evidence>
<evidence type="ECO:0000313" key="8">
    <source>
        <dbReference type="Proteomes" id="UP000552709"/>
    </source>
</evidence>
<evidence type="ECO:0000256" key="5">
    <source>
        <dbReference type="SAM" id="Phobius"/>
    </source>
</evidence>
<keyword evidence="3 5" id="KW-1133">Transmembrane helix</keyword>
<keyword evidence="8" id="KW-1185">Reference proteome</keyword>
<reference evidence="7 8" key="1">
    <citation type="submission" date="2020-08" db="EMBL/GenBank/DDBJ databases">
        <title>Genomic Encyclopedia of Type Strains, Phase IV (KMG-IV): sequencing the most valuable type-strain genomes for metagenomic binning, comparative biology and taxonomic classification.</title>
        <authorList>
            <person name="Goeker M."/>
        </authorList>
    </citation>
    <scope>NUCLEOTIDE SEQUENCE [LARGE SCALE GENOMIC DNA]</scope>
    <source>
        <strain evidence="7 8">DSM 27939</strain>
    </source>
</reference>
<accession>A0A7W8NFF1</accession>